<feature type="region of interest" description="Disordered" evidence="1">
    <location>
        <begin position="1093"/>
        <end position="1140"/>
    </location>
</feature>
<reference evidence="2" key="1">
    <citation type="submission" date="2021-07" db="EMBL/GenBank/DDBJ databases">
        <title>Draft genome of Mortierella alpina, strain LL118, isolated from an aspen leaf litter sample.</title>
        <authorList>
            <person name="Yang S."/>
            <person name="Vinatzer B.A."/>
        </authorList>
    </citation>
    <scope>NUCLEOTIDE SEQUENCE</scope>
    <source>
        <strain evidence="2">LL118</strain>
    </source>
</reference>
<evidence type="ECO:0000313" key="2">
    <source>
        <dbReference type="EMBL" id="KAG9326103.1"/>
    </source>
</evidence>
<protein>
    <submittedName>
        <fullName evidence="2">Uncharacterized protein</fullName>
    </submittedName>
</protein>
<feature type="region of interest" description="Disordered" evidence="1">
    <location>
        <begin position="943"/>
        <end position="1000"/>
    </location>
</feature>
<feature type="compositionally biased region" description="Low complexity" evidence="1">
    <location>
        <begin position="131"/>
        <end position="145"/>
    </location>
</feature>
<feature type="compositionally biased region" description="Polar residues" evidence="1">
    <location>
        <begin position="376"/>
        <end position="395"/>
    </location>
</feature>
<feature type="region of interest" description="Disordered" evidence="1">
    <location>
        <begin position="1172"/>
        <end position="1216"/>
    </location>
</feature>
<feature type="compositionally biased region" description="Basic residues" evidence="1">
    <location>
        <begin position="1450"/>
        <end position="1467"/>
    </location>
</feature>
<name>A0A9P8A893_MORAP</name>
<feature type="compositionally biased region" description="Basic residues" evidence="1">
    <location>
        <begin position="1182"/>
        <end position="1193"/>
    </location>
</feature>
<feature type="region of interest" description="Disordered" evidence="1">
    <location>
        <begin position="825"/>
        <end position="865"/>
    </location>
</feature>
<evidence type="ECO:0000313" key="3">
    <source>
        <dbReference type="Proteomes" id="UP000717515"/>
    </source>
</evidence>
<dbReference type="EMBL" id="JAIFTL010000026">
    <property type="protein sequence ID" value="KAG9326103.1"/>
    <property type="molecule type" value="Genomic_DNA"/>
</dbReference>
<feature type="compositionally biased region" description="Basic and acidic residues" evidence="1">
    <location>
        <begin position="1"/>
        <end position="14"/>
    </location>
</feature>
<feature type="region of interest" description="Disordered" evidence="1">
    <location>
        <begin position="1"/>
        <end position="20"/>
    </location>
</feature>
<comment type="caution">
    <text evidence="2">The sequence shown here is derived from an EMBL/GenBank/DDBJ whole genome shotgun (WGS) entry which is preliminary data.</text>
</comment>
<organism evidence="2 3">
    <name type="scientific">Mortierella alpina</name>
    <name type="common">Oleaginous fungus</name>
    <name type="synonym">Mortierella renispora</name>
    <dbReference type="NCBI Taxonomy" id="64518"/>
    <lineage>
        <taxon>Eukaryota</taxon>
        <taxon>Fungi</taxon>
        <taxon>Fungi incertae sedis</taxon>
        <taxon>Mucoromycota</taxon>
        <taxon>Mortierellomycotina</taxon>
        <taxon>Mortierellomycetes</taxon>
        <taxon>Mortierellales</taxon>
        <taxon>Mortierellaceae</taxon>
        <taxon>Mortierella</taxon>
    </lineage>
</organism>
<feature type="compositionally biased region" description="Basic and acidic residues" evidence="1">
    <location>
        <begin position="586"/>
        <end position="597"/>
    </location>
</feature>
<feature type="compositionally biased region" description="Low complexity" evidence="1">
    <location>
        <begin position="347"/>
        <end position="375"/>
    </location>
</feature>
<feature type="region of interest" description="Disordered" evidence="1">
    <location>
        <begin position="533"/>
        <end position="761"/>
    </location>
</feature>
<feature type="compositionally biased region" description="Basic and acidic residues" evidence="1">
    <location>
        <begin position="726"/>
        <end position="742"/>
    </location>
</feature>
<feature type="compositionally biased region" description="Polar residues" evidence="1">
    <location>
        <begin position="334"/>
        <end position="346"/>
    </location>
</feature>
<feature type="compositionally biased region" description="Basic and acidic residues" evidence="1">
    <location>
        <begin position="894"/>
        <end position="906"/>
    </location>
</feature>
<sequence>MGRRPESATGDQRRGLALASASRLEDHLALRAAVDGLQSPKKASNSPSNSPSSSPSSSSSPSTHPSKRLGARGIGGNQRQSSLDTWMSHVAHGKENRRAQSAPNQPRSSPCRSTPRRPRSDYEPLNLVSVQTAPQTPQRNPTPRRATPRKTRASNENEVSCSEDEPLETVVSQISQTSRGPPQTHVISSDDTEVDDGHLRISPRIRRHRRSVREVIQSSDEDGCDDTVHPYPVAEDLVPQCDRTPWSTVSGPERDIVLATPKRERVRHYAVLDSDHELSDEEKSLPMFTPHRAHVASRHLSLPVLDSEGEESGRALTKPRPLVLEHLSDDNSGEESTMGPTSMTAKSTPPISMTTTSIPPSSTAATSIPPTSMTAKSTPSTSMAATSIPTTSMTAKSVPVESTRQRPIPKLRAVSREALASPSAAQLRKRDFISEQLEQGIDPFAEFERILHPQKRKAQAPVPDKSEIVDITGDDKPSERPSKPSPPKLRKLTDVAPKPSDLAEALRVASFCSRRAALNGTANPTHIPVFKKASSLEPINPGARPPPRLRRVSEHAPEVVPPPQRTETLESISSFSTASGSQQEVTRMDLTSDREMLPVDEIEYFSDDPRTQTTTNTSRTNESLQVKRQAKRYSPLRLMNNSRPGTPSVAMEHCQEVQAQARTEKNQERAEKKDPAQAVEPQPQTKHCNPQPLSDTSRPVTPSKTMEHGQGMKRKEVRAVTNQVCSEKELAQHEPKKQEPKPSLDMQAGQPRAHRSPTQPLASFQNCPLCDKMIPAADLTAHVNEELRVKDQEAKDARQKQDEAFAMALTETYQTQDAMFNLSSQRAPQTQDPPQGQRATKVQTATRQEDQVETTNPFMTPMKPKSARDLVSMDTPMRKIGEMALSSPIPGSEPSRDVISKDTPMRQEDQVEPINPFMTPMRPKSARDIVSMDTPMRKIGEMALRSPMPGSESSRDAVSTDSPLRKAGEKTLKSPLSGLHSDEEEMHRNLSNSDPSALVEGGMSLTESKKLSSQSLDHEPAHIDEPAPLFDPARFLEADSLSSQNPLRIQCGQVIESTPPEQYISMESSEHNNSPLFLDPFSLSSQNPLRIPCGQVIESTPPEPYFSMRPNARSKSTGTERSRERNNNPTTMEQASPQALIISDDSLDDLEDFLDLPEPASMLNRSFRTKAMASKEGNAAPKKNKSPKKAPSRARKDTGRKGTIALDDSEDDGCIGEETNVTKAAKGTSTTKPCILDRMLPLSARRRRQSILNRRAARKSERNSERNSGSEADIEIGRHLTEKLWNANDDLFDSEGLDRRQVKGVGLGGVVGGIGAVSGSLAVSNITKSAMGATRTKEGSEMSLRQNWSADDEPMDDALAFSQPSYELEDPNYGLPSQDWWSEAQPNIDGGHNEHIEARADGLDAGRLSPLEDFVDLRKRRDDPTVAMYFAQLDAMGAGGSDEGSGSKSTRGRKRGGARGRGGRRGGRGVSYAAGVGPISTTSSSTGRSAERDASSTGPSMTQSTLPFGGQATTANGSMAIRSKPTPAFTPGGSSRGRGGKWRWRGNAWRRGKK</sequence>
<accession>A0A9P8A893</accession>
<feature type="region of interest" description="Disordered" evidence="1">
    <location>
        <begin position="1436"/>
        <end position="1554"/>
    </location>
</feature>
<feature type="compositionally biased region" description="Polar residues" evidence="1">
    <location>
        <begin position="682"/>
        <end position="704"/>
    </location>
</feature>
<feature type="compositionally biased region" description="Basic and acidic residues" evidence="1">
    <location>
        <begin position="963"/>
        <end position="972"/>
    </location>
</feature>
<feature type="compositionally biased region" description="Basic residues" evidence="1">
    <location>
        <begin position="1538"/>
        <end position="1554"/>
    </location>
</feature>
<feature type="compositionally biased region" description="Polar residues" evidence="1">
    <location>
        <begin position="825"/>
        <end position="846"/>
    </location>
</feature>
<evidence type="ECO:0000256" key="1">
    <source>
        <dbReference type="SAM" id="MobiDB-lite"/>
    </source>
</evidence>
<feature type="compositionally biased region" description="Polar residues" evidence="1">
    <location>
        <begin position="1479"/>
        <end position="1488"/>
    </location>
</feature>
<feature type="compositionally biased region" description="Polar residues" evidence="1">
    <location>
        <begin position="1127"/>
        <end position="1137"/>
    </location>
</feature>
<feature type="compositionally biased region" description="Polar residues" evidence="1">
    <location>
        <begin position="170"/>
        <end position="189"/>
    </location>
</feature>
<feature type="compositionally biased region" description="Low complexity" evidence="1">
    <location>
        <begin position="611"/>
        <end position="621"/>
    </location>
</feature>
<feature type="compositionally biased region" description="Basic and acidic residues" evidence="1">
    <location>
        <begin position="662"/>
        <end position="675"/>
    </location>
</feature>
<feature type="region of interest" description="Disordered" evidence="1">
    <location>
        <begin position="326"/>
        <end position="424"/>
    </location>
</feature>
<proteinExistence type="predicted"/>
<feature type="region of interest" description="Disordered" evidence="1">
    <location>
        <begin position="884"/>
        <end position="906"/>
    </location>
</feature>
<feature type="region of interest" description="Disordered" evidence="1">
    <location>
        <begin position="30"/>
        <end position="227"/>
    </location>
</feature>
<feature type="region of interest" description="Disordered" evidence="1">
    <location>
        <begin position="452"/>
        <end position="497"/>
    </location>
</feature>
<feature type="compositionally biased region" description="Basic and acidic residues" evidence="1">
    <location>
        <begin position="464"/>
        <end position="482"/>
    </location>
</feature>
<feature type="compositionally biased region" description="Low complexity" evidence="1">
    <location>
        <begin position="44"/>
        <end position="62"/>
    </location>
</feature>
<feature type="compositionally biased region" description="Polar residues" evidence="1">
    <location>
        <begin position="1495"/>
        <end position="1517"/>
    </location>
</feature>
<gene>
    <name evidence="2" type="ORF">KVV02_002791</name>
</gene>
<feature type="compositionally biased region" description="Polar residues" evidence="1">
    <location>
        <begin position="565"/>
        <end position="585"/>
    </location>
</feature>
<feature type="region of interest" description="Disordered" evidence="1">
    <location>
        <begin position="1246"/>
        <end position="1273"/>
    </location>
</feature>
<dbReference type="Proteomes" id="UP000717515">
    <property type="component" value="Unassembled WGS sequence"/>
</dbReference>
<feature type="compositionally biased region" description="Basic residues" evidence="1">
    <location>
        <begin position="201"/>
        <end position="211"/>
    </location>
</feature>